<dbReference type="Pfam" id="PF01973">
    <property type="entry name" value="MptE-like"/>
    <property type="match status" value="1"/>
</dbReference>
<reference evidence="2 3" key="1">
    <citation type="submission" date="2020-01" db="EMBL/GenBank/DDBJ databases">
        <title>Complete genome sequence of a human oral phylogroup 1 Treponema sp. strain ATCC 700766, originally isolated from periodontitis dental plaque.</title>
        <authorList>
            <person name="Chan Y."/>
            <person name="Huo Y.-B."/>
            <person name="Yu X.-L."/>
            <person name="Zeng H."/>
            <person name="Leung W.-K."/>
            <person name="Watt R.M."/>
        </authorList>
    </citation>
    <scope>NUCLEOTIDE SEQUENCE [LARGE SCALE GENOMIC DNA]</scope>
    <source>
        <strain evidence="2 3">OMZ 804</strain>
    </source>
</reference>
<evidence type="ECO:0000313" key="2">
    <source>
        <dbReference type="EMBL" id="QHX42743.1"/>
    </source>
</evidence>
<accession>A0A6P1Y0I6</accession>
<evidence type="ECO:0000259" key="1">
    <source>
        <dbReference type="Pfam" id="PF01973"/>
    </source>
</evidence>
<dbReference type="PANTHER" id="PTHR41786">
    <property type="entry name" value="MOTILITY ACCESSORY FACTOR MAF"/>
    <property type="match status" value="1"/>
</dbReference>
<proteinExistence type="predicted"/>
<dbReference type="KEGG" id="trz:GWP43_03970"/>
<feature type="domain" description="6-hydroxymethylpterin diphosphokinase MptE-like" evidence="1">
    <location>
        <begin position="216"/>
        <end position="367"/>
    </location>
</feature>
<gene>
    <name evidence="2" type="ORF">GWP43_03970</name>
</gene>
<sequence length="500" mass="55746">MTVLEMNLATIRLKQPELAENLQRSHTGTAYKGVVPAKTGEPVPLFVSGQALQSLYNPVREAERTITSGAGFMLFCGLGNGIHIKIFLNKYPQSFCAITESDYESFKQLLSLIDYTELFADSRVFLLPPCTDDTFEIALTAAYLPAVHGTFGYHILRTWNEYYKAQVKDLPEKIEHALEKIKADFSVQAHFGKIWLRNTFLNLRLAGSIKPAYPRTDTTRTALILGAGPSLEVGLSLLKKERRQYTVFCTDTAFPTVCASGITPEFFIAIDPQHISYQHTIGAISKETTGIFDLSAQTTGARRFYKNGNAFFFTAGGHPLVQAAALFSPFPALATSSGTVAVAAYHAAQALGYRHIECSGMDFAYTGGKAYSRGTYLSAQYAGIAMRICPQEHSFVRLMFRTETYSEQTAQGLNYRTTLLDSYRAAFEAEKRHISSWKQSDFQQFPYTAFLASFTKSLRQNDRNAVMTLLPALAWCKAHRKGNLTDMELVLEFISEYTDL</sequence>
<dbReference type="Proteomes" id="UP000464374">
    <property type="component" value="Chromosome"/>
</dbReference>
<dbReference type="AlphaFoldDB" id="A0A6P1Y0I6"/>
<dbReference type="RefSeq" id="WP_162662870.1">
    <property type="nucleotide sequence ID" value="NZ_CP048020.1"/>
</dbReference>
<evidence type="ECO:0000313" key="3">
    <source>
        <dbReference type="Proteomes" id="UP000464374"/>
    </source>
</evidence>
<keyword evidence="2" id="KW-0808">Transferase</keyword>
<organism evidence="2 3">
    <name type="scientific">Treponema vincentii</name>
    <dbReference type="NCBI Taxonomy" id="69710"/>
    <lineage>
        <taxon>Bacteria</taxon>
        <taxon>Pseudomonadati</taxon>
        <taxon>Spirochaetota</taxon>
        <taxon>Spirochaetia</taxon>
        <taxon>Spirochaetales</taxon>
        <taxon>Treponemataceae</taxon>
        <taxon>Treponema</taxon>
    </lineage>
</organism>
<dbReference type="GO" id="GO:0016740">
    <property type="term" value="F:transferase activity"/>
    <property type="evidence" value="ECO:0007669"/>
    <property type="project" value="UniProtKB-KW"/>
</dbReference>
<name>A0A6P1Y0I6_9SPIR</name>
<dbReference type="PANTHER" id="PTHR41786:SF1">
    <property type="entry name" value="6-HYDROXYMETHYLPTERIN DIPHOSPHOKINASE MPTE-LIKE DOMAIN-CONTAINING PROTEIN"/>
    <property type="match status" value="1"/>
</dbReference>
<dbReference type="InterPro" id="IPR002826">
    <property type="entry name" value="MptE-like"/>
</dbReference>
<protein>
    <submittedName>
        <fullName evidence="2">Motility associated factor glycosyltransferase family protein</fullName>
    </submittedName>
</protein>
<dbReference type="EMBL" id="CP048020">
    <property type="protein sequence ID" value="QHX42743.1"/>
    <property type="molecule type" value="Genomic_DNA"/>
</dbReference>